<feature type="binding site" evidence="3">
    <location>
        <position position="269"/>
    </location>
    <ligand>
        <name>Mg(2+)</name>
        <dbReference type="ChEBI" id="CHEBI:18420"/>
        <label>1</label>
    </ligand>
</feature>
<feature type="binding site" evidence="3">
    <location>
        <position position="54"/>
    </location>
    <ligand>
        <name>Mg(2+)</name>
        <dbReference type="ChEBI" id="CHEBI:18420"/>
        <label>1</label>
    </ligand>
</feature>
<dbReference type="PANTHER" id="PTHR16222:SF24">
    <property type="entry name" value="ADP-RIBOSYLHYDROLASE ARH3"/>
    <property type="match status" value="1"/>
</dbReference>
<protein>
    <submittedName>
        <fullName evidence="5">ADP-ribosylglycohydrolase</fullName>
    </submittedName>
</protein>
<dbReference type="GO" id="GO:0016787">
    <property type="term" value="F:hydrolase activity"/>
    <property type="evidence" value="ECO:0007669"/>
    <property type="project" value="UniProtKB-KW"/>
</dbReference>
<comment type="cofactor">
    <cofactor evidence="3">
        <name>Mg(2+)</name>
        <dbReference type="ChEBI" id="CHEBI:18420"/>
    </cofactor>
    <text evidence="3">Binds 2 magnesium ions per subunit.</text>
</comment>
<organism evidence="4 7">
    <name type="scientific">Flavobacterium glycines</name>
    <dbReference type="NCBI Taxonomy" id="551990"/>
    <lineage>
        <taxon>Bacteria</taxon>
        <taxon>Pseudomonadati</taxon>
        <taxon>Bacteroidota</taxon>
        <taxon>Flavobacteriia</taxon>
        <taxon>Flavobacteriales</taxon>
        <taxon>Flavobacteriaceae</taxon>
        <taxon>Flavobacterium</taxon>
    </lineage>
</organism>
<evidence type="ECO:0000313" key="6">
    <source>
        <dbReference type="Proteomes" id="UP000182367"/>
    </source>
</evidence>
<keyword evidence="6" id="KW-1185">Reference proteome</keyword>
<dbReference type="EMBL" id="FNEO01000001">
    <property type="protein sequence ID" value="SDI90655.1"/>
    <property type="molecule type" value="Genomic_DNA"/>
</dbReference>
<evidence type="ECO:0000313" key="7">
    <source>
        <dbReference type="Proteomes" id="UP000321579"/>
    </source>
</evidence>
<dbReference type="GO" id="GO:0046872">
    <property type="term" value="F:metal ion binding"/>
    <property type="evidence" value="ECO:0007669"/>
    <property type="project" value="UniProtKB-KW"/>
</dbReference>
<dbReference type="Gene3D" id="1.10.4080.10">
    <property type="entry name" value="ADP-ribosylation/Crystallin J1"/>
    <property type="match status" value="1"/>
</dbReference>
<sequence length="469" mass="53876">MQNKNHLQNILYGVVVGDALGVPVEFKSREYLKQNPINTVQGFGTHDVRGGVWSDDSSLTFCLAESINEGFSLNQLAQKFIAWKVYNYWTPQGWVFDIGISTRIAIEKLAEGISPEMSGGFNENDNGNGSLMRILPLVLYHKDKPIAERFEITKQVSSITHAHLRSVIGCFYYLEFAKQIMEGKDKFEIYQDLKKEVTDFLKSLHINPSEIEIYNRLLNGNIYELEEDKISSSGYVVHTLEASIWCLLTTDNYIDAVLKAINLGKDTDTTGAVTGGLAGMLYGFETIPKFWITVLPRIESINKLIYQYKKETMEIKGFISYRYVRTDNIDYEGFSRDYTPVDYQTEATFFLPNDEGKNVLVFQLQYPKYPHNVEVQYPFDWEFYSEIKERNIDSVTIFVNTITFLDDNQVIFTGSFANCHTTDEYYDTFNFSAYFKHDNIKSIVRASTVYSDTITDVSLDSSFLKKIKP</sequence>
<dbReference type="SUPFAM" id="SSF101478">
    <property type="entry name" value="ADP-ribosylglycohydrolase"/>
    <property type="match status" value="1"/>
</dbReference>
<dbReference type="Pfam" id="PF03747">
    <property type="entry name" value="ADP_ribosyl_GH"/>
    <property type="match status" value="1"/>
</dbReference>
<keyword evidence="3" id="KW-0460">Magnesium</keyword>
<name>A0A511CF33_9FLAO</name>
<evidence type="ECO:0000256" key="2">
    <source>
        <dbReference type="ARBA" id="ARBA00022801"/>
    </source>
</evidence>
<dbReference type="Proteomes" id="UP000321579">
    <property type="component" value="Unassembled WGS sequence"/>
</dbReference>
<keyword evidence="3" id="KW-0479">Metal-binding</keyword>
<dbReference type="EMBL" id="BJVF01000001">
    <property type="protein sequence ID" value="GEL09864.1"/>
    <property type="molecule type" value="Genomic_DNA"/>
</dbReference>
<dbReference type="Proteomes" id="UP000182367">
    <property type="component" value="Unassembled WGS sequence"/>
</dbReference>
<dbReference type="AlphaFoldDB" id="A0A511CF33"/>
<feature type="binding site" evidence="3">
    <location>
        <position position="55"/>
    </location>
    <ligand>
        <name>Mg(2+)</name>
        <dbReference type="ChEBI" id="CHEBI:18420"/>
        <label>1</label>
    </ligand>
</feature>
<evidence type="ECO:0000256" key="1">
    <source>
        <dbReference type="ARBA" id="ARBA00010702"/>
    </source>
</evidence>
<evidence type="ECO:0000256" key="3">
    <source>
        <dbReference type="PIRSR" id="PIRSR605502-1"/>
    </source>
</evidence>
<dbReference type="InterPro" id="IPR005502">
    <property type="entry name" value="Ribosyl_crysJ1"/>
</dbReference>
<dbReference type="InterPro" id="IPR036705">
    <property type="entry name" value="Ribosyl_crysJ1_sf"/>
</dbReference>
<accession>A0A511CF33</accession>
<dbReference type="OrthoDB" id="9798107at2"/>
<gene>
    <name evidence="4" type="ORF">FGL01_06030</name>
    <name evidence="5" type="ORF">SAMN05192550_1119</name>
</gene>
<keyword evidence="2" id="KW-0378">Hydrolase</keyword>
<dbReference type="RefSeq" id="WP_066326919.1">
    <property type="nucleotide sequence ID" value="NZ_BJVF01000001.1"/>
</dbReference>
<reference evidence="5 6" key="1">
    <citation type="submission" date="2016-10" db="EMBL/GenBank/DDBJ databases">
        <authorList>
            <person name="Varghese N."/>
            <person name="Submissions S."/>
        </authorList>
    </citation>
    <scope>NUCLEOTIDE SEQUENCE [LARGE SCALE GENOMIC DNA]</scope>
    <source>
        <strain evidence="5 6">Gm-149</strain>
    </source>
</reference>
<dbReference type="InterPro" id="IPR050792">
    <property type="entry name" value="ADP-ribosylglycohydrolase"/>
</dbReference>
<proteinExistence type="inferred from homology"/>
<reference evidence="4 7" key="2">
    <citation type="submission" date="2019-07" db="EMBL/GenBank/DDBJ databases">
        <title>Whole genome shotgun sequence of Flavobacterium glycines NBRC 105008.</title>
        <authorList>
            <person name="Hosoyama A."/>
            <person name="Uohara A."/>
            <person name="Ohji S."/>
            <person name="Ichikawa N."/>
        </authorList>
    </citation>
    <scope>NUCLEOTIDE SEQUENCE [LARGE SCALE GENOMIC DNA]</scope>
    <source>
        <strain evidence="4 7">NBRC 105008</strain>
    </source>
</reference>
<evidence type="ECO:0000313" key="5">
    <source>
        <dbReference type="EMBL" id="SDI90655.1"/>
    </source>
</evidence>
<comment type="caution">
    <text evidence="4">The sequence shown here is derived from an EMBL/GenBank/DDBJ whole genome shotgun (WGS) entry which is preliminary data.</text>
</comment>
<dbReference type="PANTHER" id="PTHR16222">
    <property type="entry name" value="ADP-RIBOSYLGLYCOHYDROLASE"/>
    <property type="match status" value="1"/>
</dbReference>
<comment type="similarity">
    <text evidence="1">Belongs to the ADP-ribosylglycohydrolase family.</text>
</comment>
<feature type="binding site" evidence="3">
    <location>
        <position position="266"/>
    </location>
    <ligand>
        <name>Mg(2+)</name>
        <dbReference type="ChEBI" id="CHEBI:18420"/>
        <label>1</label>
    </ligand>
</feature>
<feature type="binding site" evidence="3">
    <location>
        <position position="56"/>
    </location>
    <ligand>
        <name>Mg(2+)</name>
        <dbReference type="ChEBI" id="CHEBI:18420"/>
        <label>1</label>
    </ligand>
</feature>
<evidence type="ECO:0000313" key="4">
    <source>
        <dbReference type="EMBL" id="GEL09864.1"/>
    </source>
</evidence>
<feature type="binding site" evidence="3">
    <location>
        <position position="268"/>
    </location>
    <ligand>
        <name>Mg(2+)</name>
        <dbReference type="ChEBI" id="CHEBI:18420"/>
        <label>1</label>
    </ligand>
</feature>